<dbReference type="SUPFAM" id="SSF53756">
    <property type="entry name" value="UDP-Glycosyltransferase/glycogen phosphorylase"/>
    <property type="match status" value="1"/>
</dbReference>
<dbReference type="InterPro" id="IPR028098">
    <property type="entry name" value="Glyco_trans_4-like_N"/>
</dbReference>
<dbReference type="EMBL" id="JAMPLM010000016">
    <property type="protein sequence ID" value="MEP1060272.1"/>
    <property type="molecule type" value="Genomic_DNA"/>
</dbReference>
<dbReference type="PANTHER" id="PTHR12526:SF638">
    <property type="entry name" value="SPORE COAT PROTEIN SA"/>
    <property type="match status" value="1"/>
</dbReference>
<dbReference type="Pfam" id="PF13439">
    <property type="entry name" value="Glyco_transf_4"/>
    <property type="match status" value="1"/>
</dbReference>
<proteinExistence type="predicted"/>
<sequence length="380" mass="42869">MSIQRVIITHPYPLDAPGGGTRTCLEIAHNLEKLGIEVILLPLMSTPPLDSDRQTIRVVSVAPNRFQYLLSGIAVAQTIRGIADRHSVDAVISWGYEAAFLPPLLRSKQIVFGMIAAMPSYTEWANRETKFRFIKRWVDEWFRWRTFKEADVVFSFSNFTKKELVSLFHLQPNRIDNTRHGIESIFSGIPRLQHIEEISNFIFYGSLAPIKGVFDVVTTLGEVARRGYRNWKLKIAGWGDEEALWQALHQCGIADQVQFLGCLNPQELVRELEWAHLAILPSQAESFGRSIAEAQAAGLPVVSYDTGSIPEIVEQGITGWLAPPKQTDRLADAVIEAMQDPQRTFQMGLAGRERVTQQFSWEKTAKAILEGIEDAKRRLS</sequence>
<dbReference type="Gene3D" id="3.40.50.2000">
    <property type="entry name" value="Glycogen Phosphorylase B"/>
    <property type="match status" value="2"/>
</dbReference>
<gene>
    <name evidence="3" type="ORF">NDI38_17690</name>
</gene>
<accession>A0ABV0KMB0</accession>
<dbReference type="Proteomes" id="UP001476950">
    <property type="component" value="Unassembled WGS sequence"/>
</dbReference>
<protein>
    <submittedName>
        <fullName evidence="3">Glycosyltransferase family 4 protein</fullName>
    </submittedName>
</protein>
<evidence type="ECO:0000313" key="4">
    <source>
        <dbReference type="Proteomes" id="UP001476950"/>
    </source>
</evidence>
<dbReference type="PANTHER" id="PTHR12526">
    <property type="entry name" value="GLYCOSYLTRANSFERASE"/>
    <property type="match status" value="1"/>
</dbReference>
<keyword evidence="4" id="KW-1185">Reference proteome</keyword>
<comment type="caution">
    <text evidence="3">The sequence shown here is derived from an EMBL/GenBank/DDBJ whole genome shotgun (WGS) entry which is preliminary data.</text>
</comment>
<dbReference type="RefSeq" id="WP_190446394.1">
    <property type="nucleotide sequence ID" value="NZ_JAMPLM010000016.1"/>
</dbReference>
<feature type="domain" description="Glycosyltransferase subfamily 4-like N-terminal" evidence="2">
    <location>
        <begin position="17"/>
        <end position="177"/>
    </location>
</feature>
<name>A0ABV0KMB0_9CYAN</name>
<organism evidence="3 4">
    <name type="scientific">Stenomitos frigidus AS-A4</name>
    <dbReference type="NCBI Taxonomy" id="2933935"/>
    <lineage>
        <taxon>Bacteria</taxon>
        <taxon>Bacillati</taxon>
        <taxon>Cyanobacteriota</taxon>
        <taxon>Cyanophyceae</taxon>
        <taxon>Leptolyngbyales</taxon>
        <taxon>Leptolyngbyaceae</taxon>
        <taxon>Stenomitos</taxon>
    </lineage>
</organism>
<evidence type="ECO:0000259" key="2">
    <source>
        <dbReference type="Pfam" id="PF13439"/>
    </source>
</evidence>
<evidence type="ECO:0000259" key="1">
    <source>
        <dbReference type="Pfam" id="PF00534"/>
    </source>
</evidence>
<feature type="domain" description="Glycosyl transferase family 1" evidence="1">
    <location>
        <begin position="201"/>
        <end position="353"/>
    </location>
</feature>
<dbReference type="CDD" id="cd03801">
    <property type="entry name" value="GT4_PimA-like"/>
    <property type="match status" value="1"/>
</dbReference>
<dbReference type="InterPro" id="IPR001296">
    <property type="entry name" value="Glyco_trans_1"/>
</dbReference>
<reference evidence="3 4" key="1">
    <citation type="submission" date="2022-04" db="EMBL/GenBank/DDBJ databases">
        <title>Positive selection, recombination, and allopatry shape intraspecific diversity of widespread and dominant cyanobacteria.</title>
        <authorList>
            <person name="Wei J."/>
            <person name="Shu W."/>
            <person name="Hu C."/>
        </authorList>
    </citation>
    <scope>NUCLEOTIDE SEQUENCE [LARGE SCALE GENOMIC DNA]</scope>
    <source>
        <strain evidence="3 4">AS-A4</strain>
    </source>
</reference>
<evidence type="ECO:0000313" key="3">
    <source>
        <dbReference type="EMBL" id="MEP1060272.1"/>
    </source>
</evidence>
<dbReference type="Pfam" id="PF00534">
    <property type="entry name" value="Glycos_transf_1"/>
    <property type="match status" value="1"/>
</dbReference>